<protein>
    <submittedName>
        <fullName evidence="1">UMTA methyltransferase family protein</fullName>
    </submittedName>
</protein>
<dbReference type="Proteomes" id="UP001610563">
    <property type="component" value="Unassembled WGS sequence"/>
</dbReference>
<keyword evidence="1" id="KW-0489">Methyltransferase</keyword>
<comment type="caution">
    <text evidence="1">The sequence shown here is derived from an EMBL/GenBank/DDBJ whole genome shotgun (WGS) entry which is preliminary data.</text>
</comment>
<dbReference type="Pfam" id="PF13489">
    <property type="entry name" value="Methyltransf_23"/>
    <property type="match status" value="1"/>
</dbReference>
<name>A0ABR4FR46_9EURO</name>
<dbReference type="GO" id="GO:0008168">
    <property type="term" value="F:methyltransferase activity"/>
    <property type="evidence" value="ECO:0007669"/>
    <property type="project" value="UniProtKB-KW"/>
</dbReference>
<accession>A0ABR4FR46</accession>
<dbReference type="SUPFAM" id="SSF53335">
    <property type="entry name" value="S-adenosyl-L-methionine-dependent methyltransferases"/>
    <property type="match status" value="1"/>
</dbReference>
<gene>
    <name evidence="1" type="ORF">BJX66DRAFT_329095</name>
</gene>
<evidence type="ECO:0000313" key="1">
    <source>
        <dbReference type="EMBL" id="KAL2785699.1"/>
    </source>
</evidence>
<organism evidence="1 2">
    <name type="scientific">Aspergillus keveii</name>
    <dbReference type="NCBI Taxonomy" id="714993"/>
    <lineage>
        <taxon>Eukaryota</taxon>
        <taxon>Fungi</taxon>
        <taxon>Dikarya</taxon>
        <taxon>Ascomycota</taxon>
        <taxon>Pezizomycotina</taxon>
        <taxon>Eurotiomycetes</taxon>
        <taxon>Eurotiomycetidae</taxon>
        <taxon>Eurotiales</taxon>
        <taxon>Aspergillaceae</taxon>
        <taxon>Aspergillus</taxon>
        <taxon>Aspergillus subgen. Nidulantes</taxon>
    </lineage>
</organism>
<dbReference type="GO" id="GO:0032259">
    <property type="term" value="P:methylation"/>
    <property type="evidence" value="ECO:0007669"/>
    <property type="project" value="UniProtKB-KW"/>
</dbReference>
<dbReference type="CDD" id="cd02440">
    <property type="entry name" value="AdoMet_MTases"/>
    <property type="match status" value="1"/>
</dbReference>
<dbReference type="EMBL" id="JBFTWV010000136">
    <property type="protein sequence ID" value="KAL2785699.1"/>
    <property type="molecule type" value="Genomic_DNA"/>
</dbReference>
<keyword evidence="1" id="KW-0808">Transferase</keyword>
<proteinExistence type="predicted"/>
<reference evidence="1 2" key="1">
    <citation type="submission" date="2024-07" db="EMBL/GenBank/DDBJ databases">
        <title>Section-level genome sequencing and comparative genomics of Aspergillus sections Usti and Cavernicolus.</title>
        <authorList>
            <consortium name="Lawrence Berkeley National Laboratory"/>
            <person name="Nybo J.L."/>
            <person name="Vesth T.C."/>
            <person name="Theobald S."/>
            <person name="Frisvad J.C."/>
            <person name="Larsen T.O."/>
            <person name="Kjaerboelling I."/>
            <person name="Rothschild-Mancinelli K."/>
            <person name="Lyhne E.K."/>
            <person name="Kogle M.E."/>
            <person name="Barry K."/>
            <person name="Clum A."/>
            <person name="Na H."/>
            <person name="Ledsgaard L."/>
            <person name="Lin J."/>
            <person name="Lipzen A."/>
            <person name="Kuo A."/>
            <person name="Riley R."/>
            <person name="Mondo S."/>
            <person name="Labutti K."/>
            <person name="Haridas S."/>
            <person name="Pangalinan J."/>
            <person name="Salamov A.A."/>
            <person name="Simmons B.A."/>
            <person name="Magnuson J.K."/>
            <person name="Chen J."/>
            <person name="Drula E."/>
            <person name="Henrissat B."/>
            <person name="Wiebenga A."/>
            <person name="Lubbers R.J."/>
            <person name="Gomes A.C."/>
            <person name="Makela M.R."/>
            <person name="Stajich J."/>
            <person name="Grigoriev I.V."/>
            <person name="Mortensen U.H."/>
            <person name="De Vries R.P."/>
            <person name="Baker S.E."/>
            <person name="Andersen M.R."/>
        </authorList>
    </citation>
    <scope>NUCLEOTIDE SEQUENCE [LARGE SCALE GENOMIC DNA]</scope>
    <source>
        <strain evidence="1 2">CBS 209.92</strain>
    </source>
</reference>
<evidence type="ECO:0000313" key="2">
    <source>
        <dbReference type="Proteomes" id="UP001610563"/>
    </source>
</evidence>
<dbReference type="Gene3D" id="3.40.50.150">
    <property type="entry name" value="Vaccinia Virus protein VP39"/>
    <property type="match status" value="1"/>
</dbReference>
<sequence length="282" mass="31933">MDFNLANNRAYSLARTTAGSARLNYQFYLWKESLGFNLHPTIAASLETQTQKPLCIADICTGTAIWLLDLLPSLPKTATLEGLDIRLSLTPPTPWLPANLTLREWNLDDDVPEDLREKYDVIHLRLLVLVVQNSDPRPIIRKATQMLKPGGWIQWDDYNYQGTHVVKVDDGLQTPALDRLCAFLYANGRQDWVVELPRILEAEGLFDQTQIFHYRPRREMARVNGELHLATIEEFARRLGEDGKGSEGEDLLRLVTQGAEEVELGAAMSTPRTVTIGRKLRA</sequence>
<dbReference type="InterPro" id="IPR029063">
    <property type="entry name" value="SAM-dependent_MTases_sf"/>
</dbReference>
<keyword evidence="2" id="KW-1185">Reference proteome</keyword>